<sequence>MTPSTSYKRGSPLRVQPQERQQAKPYQSRTPPPPLATAAPPPPKPAAAHRPRSPRRCTRAPSRRLLDSASCKQLRSEPQDVMKRSMCGCDEVLGMLEYKRCAPWGRSYTQGTHMSCGVVSNGAPIVEFVGSQNLPSLSNPYSPLFLQDRYNWYQSRLIPPGAVPGGMPPKNARVARAAATERAARRVTRSTTQASSEAESWSMAAPVNENPAEGPNVGNAAILAELQRRPLNKKHDLRRSGDKTRPPRIGVPNGPRMHRPRPSLPRQDPHAEGVDGSIRESAGREHATTVVSTVTWRGIVRRIDKPIEEAIIAVARKDTCRVIVHYNKEGMREGRNPNSREDQLQGHERTQSRVMMEPNQSRGLSRSEE</sequence>
<feature type="compositionally biased region" description="Basic residues" evidence="1">
    <location>
        <begin position="47"/>
        <end position="62"/>
    </location>
</feature>
<feature type="compositionally biased region" description="Low complexity" evidence="1">
    <location>
        <begin position="189"/>
        <end position="202"/>
    </location>
</feature>
<feature type="compositionally biased region" description="Basic and acidic residues" evidence="1">
    <location>
        <begin position="267"/>
        <end position="287"/>
    </location>
</feature>
<name>A0A8S9QVM8_BRACR</name>
<feature type="region of interest" description="Disordered" evidence="1">
    <location>
        <begin position="331"/>
        <end position="369"/>
    </location>
</feature>
<evidence type="ECO:0000313" key="2">
    <source>
        <dbReference type="EMBL" id="KAF3554439.1"/>
    </source>
</evidence>
<dbReference type="Proteomes" id="UP000712600">
    <property type="component" value="Unassembled WGS sequence"/>
</dbReference>
<feature type="compositionally biased region" description="Basic and acidic residues" evidence="1">
    <location>
        <begin position="331"/>
        <end position="351"/>
    </location>
</feature>
<proteinExistence type="predicted"/>
<comment type="caution">
    <text evidence="2">The sequence shown here is derived from an EMBL/GenBank/DDBJ whole genome shotgun (WGS) entry which is preliminary data.</text>
</comment>
<accession>A0A8S9QVM8</accession>
<feature type="compositionally biased region" description="Polar residues" evidence="1">
    <location>
        <begin position="358"/>
        <end position="369"/>
    </location>
</feature>
<evidence type="ECO:0000313" key="3">
    <source>
        <dbReference type="Proteomes" id="UP000712600"/>
    </source>
</evidence>
<organism evidence="2 3">
    <name type="scientific">Brassica cretica</name>
    <name type="common">Mustard</name>
    <dbReference type="NCBI Taxonomy" id="69181"/>
    <lineage>
        <taxon>Eukaryota</taxon>
        <taxon>Viridiplantae</taxon>
        <taxon>Streptophyta</taxon>
        <taxon>Embryophyta</taxon>
        <taxon>Tracheophyta</taxon>
        <taxon>Spermatophyta</taxon>
        <taxon>Magnoliopsida</taxon>
        <taxon>eudicotyledons</taxon>
        <taxon>Gunneridae</taxon>
        <taxon>Pentapetalae</taxon>
        <taxon>rosids</taxon>
        <taxon>malvids</taxon>
        <taxon>Brassicales</taxon>
        <taxon>Brassicaceae</taxon>
        <taxon>Brassiceae</taxon>
        <taxon>Brassica</taxon>
    </lineage>
</organism>
<evidence type="ECO:0000256" key="1">
    <source>
        <dbReference type="SAM" id="MobiDB-lite"/>
    </source>
</evidence>
<gene>
    <name evidence="2" type="ORF">F2Q69_00013804</name>
</gene>
<feature type="region of interest" description="Disordered" evidence="1">
    <location>
        <begin position="227"/>
        <end position="287"/>
    </location>
</feature>
<feature type="region of interest" description="Disordered" evidence="1">
    <location>
        <begin position="182"/>
        <end position="202"/>
    </location>
</feature>
<protein>
    <submittedName>
        <fullName evidence="2">Uncharacterized protein</fullName>
    </submittedName>
</protein>
<dbReference type="EMBL" id="QGKX02000996">
    <property type="protein sequence ID" value="KAF3554439.1"/>
    <property type="molecule type" value="Genomic_DNA"/>
</dbReference>
<feature type="region of interest" description="Disordered" evidence="1">
    <location>
        <begin position="1"/>
        <end position="77"/>
    </location>
</feature>
<dbReference type="AlphaFoldDB" id="A0A8S9QVM8"/>
<feature type="compositionally biased region" description="Polar residues" evidence="1">
    <location>
        <begin position="18"/>
        <end position="28"/>
    </location>
</feature>
<feature type="compositionally biased region" description="Pro residues" evidence="1">
    <location>
        <begin position="30"/>
        <end position="45"/>
    </location>
</feature>
<reference evidence="2" key="1">
    <citation type="submission" date="2019-12" db="EMBL/GenBank/DDBJ databases">
        <title>Genome sequencing and annotation of Brassica cretica.</title>
        <authorList>
            <person name="Studholme D.J."/>
            <person name="Sarris P."/>
        </authorList>
    </citation>
    <scope>NUCLEOTIDE SEQUENCE</scope>
    <source>
        <strain evidence="2">PFS-109/04</strain>
        <tissue evidence="2">Leaf</tissue>
    </source>
</reference>